<dbReference type="InterPro" id="IPR046787">
    <property type="entry name" value="DnaT_2"/>
</dbReference>
<name>A0AAU7VGL3_9CAUD</name>
<evidence type="ECO:0000259" key="1">
    <source>
        <dbReference type="Pfam" id="PF20557"/>
    </source>
</evidence>
<reference evidence="2" key="1">
    <citation type="submission" date="2024-06" db="EMBL/GenBank/DDBJ databases">
        <authorList>
            <person name="Lu L."/>
            <person name="Wei N."/>
            <person name="Zhang R."/>
        </authorList>
    </citation>
    <scope>NUCLEOTIDE SEQUENCE</scope>
</reference>
<dbReference type="Pfam" id="PF20557">
    <property type="entry name" value="DnaT_2"/>
    <property type="match status" value="1"/>
</dbReference>
<feature type="domain" description="Putative DnaT-like" evidence="1">
    <location>
        <begin position="4"/>
        <end position="157"/>
    </location>
</feature>
<accession>A0AAU7VGL3</accession>
<gene>
    <name evidence="2" type="ORF">vBDshSR26L_87</name>
</gene>
<evidence type="ECO:0000313" key="2">
    <source>
        <dbReference type="EMBL" id="XBW75402.1"/>
    </source>
</evidence>
<sequence>MTLTVGTDAYDTLANVRSFWAARGDTAWAALADADAEVLIRKATDWVDRNFEYIGDKATGTQRLKWPRKYAEVEGHALSETTVPWQVAEATAHVAELYRVGTYDLEGVLTDDEAAISMQKVDVITIQYDTSKRLQGADIPSHVYELLRPVTRGNSGGLKRA</sequence>
<proteinExistence type="predicted"/>
<protein>
    <submittedName>
        <fullName evidence="2">Minor tail protein</fullName>
    </submittedName>
</protein>
<dbReference type="EMBL" id="PP882867">
    <property type="protein sequence ID" value="XBW75402.1"/>
    <property type="molecule type" value="Genomic_DNA"/>
</dbReference>
<organism evidence="2">
    <name type="scientific">Dinoroseobacter phage vB_DshS_R26L</name>
    <dbReference type="NCBI Taxonomy" id="3161158"/>
    <lineage>
        <taxon>Viruses</taxon>
        <taxon>Duplodnaviria</taxon>
        <taxon>Heunggongvirae</taxon>
        <taxon>Uroviricota</taxon>
        <taxon>Caudoviricetes</taxon>
        <taxon>Nanhaivirus</taxon>
    </lineage>
</organism>